<evidence type="ECO:0000313" key="5">
    <source>
        <dbReference type="EMBL" id="OCH85829.1"/>
    </source>
</evidence>
<dbReference type="PROSITE" id="PS00941">
    <property type="entry name" value="CARBOXYLESTERASE_B_2"/>
    <property type="match status" value="1"/>
</dbReference>
<gene>
    <name evidence="5" type="ORF">OBBRIDRAFT_762325</name>
</gene>
<feature type="non-terminal residue" evidence="5">
    <location>
        <position position="1"/>
    </location>
</feature>
<protein>
    <recommendedName>
        <fullName evidence="3">Carboxylic ester hydrolase</fullName>
        <ecNumber evidence="3">3.1.1.-</ecNumber>
    </recommendedName>
</protein>
<reference evidence="5 6" key="1">
    <citation type="submission" date="2016-07" db="EMBL/GenBank/DDBJ databases">
        <title>Draft genome of the white-rot fungus Obba rivulosa 3A-2.</title>
        <authorList>
            <consortium name="DOE Joint Genome Institute"/>
            <person name="Miettinen O."/>
            <person name="Riley R."/>
            <person name="Acob R."/>
            <person name="Barry K."/>
            <person name="Cullen D."/>
            <person name="De Vries R."/>
            <person name="Hainaut M."/>
            <person name="Hatakka A."/>
            <person name="Henrissat B."/>
            <person name="Hilden K."/>
            <person name="Kuo R."/>
            <person name="Labutti K."/>
            <person name="Lipzen A."/>
            <person name="Makela M.R."/>
            <person name="Sandor L."/>
            <person name="Spatafora J.W."/>
            <person name="Grigoriev I.V."/>
            <person name="Hibbett D.S."/>
        </authorList>
    </citation>
    <scope>NUCLEOTIDE SEQUENCE [LARGE SCALE GENOMIC DNA]</scope>
    <source>
        <strain evidence="5 6">3A-2</strain>
    </source>
</reference>
<dbReference type="EC" id="3.1.1.-" evidence="3"/>
<evidence type="ECO:0000256" key="2">
    <source>
        <dbReference type="ARBA" id="ARBA00022801"/>
    </source>
</evidence>
<sequence length="487" mass="52711">MPPRSLLLCFTFCMGLVGKGLSSPLAAPTVFLDQGTFNGQIVGNVEEYLGIPFAQPPVGNLRFQVPQQNNPYNGTFDATQFGSSCPGNSGAAPNITSILESFPVLAPIVAELNALFPPQTAEAEDCLTLNVYVPTGTTVDAKLPIVAWIYGGEGFVSMFRTHCSYPGANIVQRSIQLGEPIIYVSMNYRQEVMDAKVGNLGLRDQRQALRWIQQYINFFGGDPMEVTIWGESAGSWSVANQMLTNGGNTEGLFRAAFMESGSALPFGSVVEEQTLYDALVAAVGCAPTDDTLECLREVPYAQLQTAIVSTEPSFPQAQNVPWQPRIDGDCLVDSGTNLVQQGSVANIPFINGDCDDEGTIFGIDQLNITTSSQLAAWLPSILHGISETDVSSILGAYPDDVKQGSPFNTGVLNAVTPEYKRISALQGDLVFQAPRRFVLQQRSGIQPTWSYLYKRMKLTPVVGSAHTLDLLDIYGPGNMTDYLINFV</sequence>
<keyword evidence="6" id="KW-1185">Reference proteome</keyword>
<evidence type="ECO:0000256" key="1">
    <source>
        <dbReference type="ARBA" id="ARBA00005964"/>
    </source>
</evidence>
<dbReference type="OrthoDB" id="408631at2759"/>
<evidence type="ECO:0000256" key="3">
    <source>
        <dbReference type="RuleBase" id="RU361235"/>
    </source>
</evidence>
<dbReference type="InterPro" id="IPR019819">
    <property type="entry name" value="Carboxylesterase_B_CS"/>
</dbReference>
<dbReference type="Pfam" id="PF00135">
    <property type="entry name" value="COesterase"/>
    <property type="match status" value="1"/>
</dbReference>
<keyword evidence="2 3" id="KW-0378">Hydrolase</keyword>
<dbReference type="Proteomes" id="UP000250043">
    <property type="component" value="Unassembled WGS sequence"/>
</dbReference>
<dbReference type="GO" id="GO:0016787">
    <property type="term" value="F:hydrolase activity"/>
    <property type="evidence" value="ECO:0007669"/>
    <property type="project" value="UniProtKB-KW"/>
</dbReference>
<dbReference type="PROSITE" id="PS00122">
    <property type="entry name" value="CARBOXYLESTERASE_B_1"/>
    <property type="match status" value="1"/>
</dbReference>
<evidence type="ECO:0000313" key="6">
    <source>
        <dbReference type="Proteomes" id="UP000250043"/>
    </source>
</evidence>
<organism evidence="5 6">
    <name type="scientific">Obba rivulosa</name>
    <dbReference type="NCBI Taxonomy" id="1052685"/>
    <lineage>
        <taxon>Eukaryota</taxon>
        <taxon>Fungi</taxon>
        <taxon>Dikarya</taxon>
        <taxon>Basidiomycota</taxon>
        <taxon>Agaricomycotina</taxon>
        <taxon>Agaricomycetes</taxon>
        <taxon>Polyporales</taxon>
        <taxon>Gelatoporiaceae</taxon>
        <taxon>Obba</taxon>
    </lineage>
</organism>
<name>A0A8E2APY1_9APHY</name>
<dbReference type="InterPro" id="IPR002018">
    <property type="entry name" value="CarbesteraseB"/>
</dbReference>
<dbReference type="EMBL" id="KV722560">
    <property type="protein sequence ID" value="OCH85829.1"/>
    <property type="molecule type" value="Genomic_DNA"/>
</dbReference>
<dbReference type="AlphaFoldDB" id="A0A8E2APY1"/>
<evidence type="ECO:0000259" key="4">
    <source>
        <dbReference type="Pfam" id="PF00135"/>
    </source>
</evidence>
<accession>A0A8E2APY1</accession>
<feature type="signal peptide" evidence="3">
    <location>
        <begin position="1"/>
        <end position="22"/>
    </location>
</feature>
<dbReference type="Gene3D" id="3.40.50.1820">
    <property type="entry name" value="alpha/beta hydrolase"/>
    <property type="match status" value="1"/>
</dbReference>
<dbReference type="InterPro" id="IPR050309">
    <property type="entry name" value="Type-B_Carboxylest/Lipase"/>
</dbReference>
<dbReference type="PANTHER" id="PTHR11559">
    <property type="entry name" value="CARBOXYLESTERASE"/>
    <property type="match status" value="1"/>
</dbReference>
<feature type="chain" id="PRO_5034325012" description="Carboxylic ester hydrolase" evidence="3">
    <location>
        <begin position="23"/>
        <end position="487"/>
    </location>
</feature>
<comment type="similarity">
    <text evidence="1 3">Belongs to the type-B carboxylesterase/lipase family.</text>
</comment>
<dbReference type="InterPro" id="IPR029058">
    <property type="entry name" value="AB_hydrolase_fold"/>
</dbReference>
<dbReference type="SUPFAM" id="SSF53474">
    <property type="entry name" value="alpha/beta-Hydrolases"/>
    <property type="match status" value="1"/>
</dbReference>
<keyword evidence="3" id="KW-0732">Signal</keyword>
<proteinExistence type="inferred from homology"/>
<dbReference type="InterPro" id="IPR019826">
    <property type="entry name" value="Carboxylesterase_B_AS"/>
</dbReference>
<feature type="domain" description="Carboxylesterase type B" evidence="4">
    <location>
        <begin position="27"/>
        <end position="471"/>
    </location>
</feature>